<feature type="binding site" evidence="4">
    <location>
        <position position="87"/>
    </location>
    <ligand>
        <name>Mg(2+)</name>
        <dbReference type="ChEBI" id="CHEBI:18420"/>
        <label>1</label>
        <note>catalytic</note>
    </ligand>
</feature>
<dbReference type="SUPFAM" id="SSF56655">
    <property type="entry name" value="Carbohydrate phosphatase"/>
    <property type="match status" value="1"/>
</dbReference>
<dbReference type="GO" id="GO:0008934">
    <property type="term" value="F:inositol monophosphate 1-phosphatase activity"/>
    <property type="evidence" value="ECO:0007669"/>
    <property type="project" value="TreeGrafter"/>
</dbReference>
<reference evidence="6" key="1">
    <citation type="submission" date="2017-05" db="EMBL/GenBank/DDBJ databases">
        <authorList>
            <person name="Rodrigo-Torres L."/>
            <person name="Arahal R. D."/>
            <person name="Lucena T."/>
        </authorList>
    </citation>
    <scope>NUCLEOTIDE SEQUENCE [LARGE SCALE GENOMIC DNA]</scope>
    <source>
        <strain evidence="6">CECT 8649</strain>
    </source>
</reference>
<comment type="cofactor">
    <cofactor evidence="4">
        <name>Mg(2+)</name>
        <dbReference type="ChEBI" id="CHEBI:18420"/>
    </cofactor>
</comment>
<evidence type="ECO:0000256" key="4">
    <source>
        <dbReference type="PIRSR" id="PIRSR600760-2"/>
    </source>
</evidence>
<dbReference type="EMBL" id="FXXP01000001">
    <property type="protein sequence ID" value="SMX26993.1"/>
    <property type="molecule type" value="Genomic_DNA"/>
</dbReference>
<organism evidence="5 6">
    <name type="scientific">Pelagimonas phthalicica</name>
    <dbReference type="NCBI Taxonomy" id="1037362"/>
    <lineage>
        <taxon>Bacteria</taxon>
        <taxon>Pseudomonadati</taxon>
        <taxon>Pseudomonadota</taxon>
        <taxon>Alphaproteobacteria</taxon>
        <taxon>Rhodobacterales</taxon>
        <taxon>Roseobacteraceae</taxon>
        <taxon>Pelagimonas</taxon>
    </lineage>
</organism>
<dbReference type="PANTHER" id="PTHR20854">
    <property type="entry name" value="INOSITOL MONOPHOSPHATASE"/>
    <property type="match status" value="1"/>
</dbReference>
<feature type="binding site" evidence="4">
    <location>
        <position position="67"/>
    </location>
    <ligand>
        <name>Mg(2+)</name>
        <dbReference type="ChEBI" id="CHEBI:18420"/>
        <label>1</label>
        <note>catalytic</note>
    </ligand>
</feature>
<dbReference type="AlphaFoldDB" id="A0A238J9F7"/>
<dbReference type="GO" id="GO:0006020">
    <property type="term" value="P:inositol metabolic process"/>
    <property type="evidence" value="ECO:0007669"/>
    <property type="project" value="TreeGrafter"/>
</dbReference>
<dbReference type="RefSeq" id="WP_099243210.1">
    <property type="nucleotide sequence ID" value="NZ_FXXP01000001.1"/>
</dbReference>
<keyword evidence="5" id="KW-0378">Hydrolase</keyword>
<dbReference type="GO" id="GO:0007165">
    <property type="term" value="P:signal transduction"/>
    <property type="evidence" value="ECO:0007669"/>
    <property type="project" value="TreeGrafter"/>
</dbReference>
<dbReference type="PRINTS" id="PR00377">
    <property type="entry name" value="IMPHPHTASES"/>
</dbReference>
<keyword evidence="2 4" id="KW-0479">Metal-binding</keyword>
<evidence type="ECO:0000313" key="6">
    <source>
        <dbReference type="Proteomes" id="UP000225972"/>
    </source>
</evidence>
<dbReference type="GO" id="GO:0046872">
    <property type="term" value="F:metal ion binding"/>
    <property type="evidence" value="ECO:0007669"/>
    <property type="project" value="UniProtKB-KW"/>
</dbReference>
<evidence type="ECO:0000256" key="1">
    <source>
        <dbReference type="ARBA" id="ARBA00009759"/>
    </source>
</evidence>
<feature type="binding site" evidence="4">
    <location>
        <position position="88"/>
    </location>
    <ligand>
        <name>Mg(2+)</name>
        <dbReference type="ChEBI" id="CHEBI:18420"/>
        <label>1</label>
        <note>catalytic</note>
    </ligand>
</feature>
<feature type="binding site" evidence="4">
    <location>
        <position position="206"/>
    </location>
    <ligand>
        <name>Mg(2+)</name>
        <dbReference type="ChEBI" id="CHEBI:18420"/>
        <label>1</label>
        <note>catalytic</note>
    </ligand>
</feature>
<dbReference type="Gene3D" id="3.30.540.10">
    <property type="entry name" value="Fructose-1,6-Bisphosphatase, subunit A, domain 1"/>
    <property type="match status" value="1"/>
</dbReference>
<protein>
    <submittedName>
        <fullName evidence="5">Inositol-1-monophosphatase</fullName>
        <ecNumber evidence="5">3.1.3.25</ecNumber>
    </submittedName>
</protein>
<dbReference type="CDD" id="cd01638">
    <property type="entry name" value="CysQ"/>
    <property type="match status" value="1"/>
</dbReference>
<name>A0A238J9F7_9RHOB</name>
<dbReference type="Gene3D" id="3.40.190.80">
    <property type="match status" value="1"/>
</dbReference>
<dbReference type="Proteomes" id="UP000225972">
    <property type="component" value="Unassembled WGS sequence"/>
</dbReference>
<dbReference type="PROSITE" id="PS00630">
    <property type="entry name" value="IMP_2"/>
    <property type="match status" value="1"/>
</dbReference>
<dbReference type="Pfam" id="PF00459">
    <property type="entry name" value="Inositol_P"/>
    <property type="match status" value="1"/>
</dbReference>
<evidence type="ECO:0000256" key="2">
    <source>
        <dbReference type="ARBA" id="ARBA00022723"/>
    </source>
</evidence>
<dbReference type="InterPro" id="IPR020550">
    <property type="entry name" value="Inositol_monophosphatase_CS"/>
</dbReference>
<keyword evidence="6" id="KW-1185">Reference proteome</keyword>
<feature type="binding site" evidence="4">
    <location>
        <position position="85"/>
    </location>
    <ligand>
        <name>Mg(2+)</name>
        <dbReference type="ChEBI" id="CHEBI:18420"/>
        <label>1</label>
        <note>catalytic</note>
    </ligand>
</feature>
<dbReference type="OrthoDB" id="9785695at2"/>
<dbReference type="GO" id="GO:0046854">
    <property type="term" value="P:phosphatidylinositol phosphate biosynthetic process"/>
    <property type="evidence" value="ECO:0007669"/>
    <property type="project" value="InterPro"/>
</dbReference>
<evidence type="ECO:0000313" key="5">
    <source>
        <dbReference type="EMBL" id="SMX26993.1"/>
    </source>
</evidence>
<keyword evidence="3 4" id="KW-0460">Magnesium</keyword>
<sequence>MPASDLTLLTEIALRAGEIARSFVGNELSIQQKPDDAGPVTAADLAVNTMLEDRLREARPDYGWLSEESTDDDTRQGKERVFVVDPIDGTRAFIEGGKTWSHALAVVENGEPVAAVVYLPMMDKVYTATRGQGARLNGLPIGVSATKQPDEANVLAVKHSADPQFWTHPVPNFKRHHRPSLAYRLSLVAQGRYDAMFTFRRSWEWDIAAGALILAEAGARVTDRRGSPLRFNNPVPQTDGVVGANPKLHAALLDRMA</sequence>
<gene>
    <name evidence="5" type="primary">suhB_2</name>
    <name evidence="5" type="ORF">TRP8649_01095</name>
</gene>
<dbReference type="EC" id="3.1.3.25" evidence="5"/>
<comment type="similarity">
    <text evidence="1">Belongs to the inositol monophosphatase superfamily.</text>
</comment>
<accession>A0A238J9F7</accession>
<dbReference type="PANTHER" id="PTHR20854:SF4">
    <property type="entry name" value="INOSITOL-1-MONOPHOSPHATASE-RELATED"/>
    <property type="match status" value="1"/>
</dbReference>
<dbReference type="InterPro" id="IPR000760">
    <property type="entry name" value="Inositol_monophosphatase-like"/>
</dbReference>
<proteinExistence type="inferred from homology"/>
<evidence type="ECO:0000256" key="3">
    <source>
        <dbReference type="ARBA" id="ARBA00022842"/>
    </source>
</evidence>